<dbReference type="PANTHER" id="PTHR30055:SF151">
    <property type="entry name" value="TRANSCRIPTIONAL REGULATORY PROTEIN"/>
    <property type="match status" value="1"/>
</dbReference>
<dbReference type="Gene3D" id="1.10.10.60">
    <property type="entry name" value="Homeodomain-like"/>
    <property type="match status" value="1"/>
</dbReference>
<organism evidence="7 8">
    <name type="scientific">Herbiconiux oxytropis</name>
    <dbReference type="NCBI Taxonomy" id="2970915"/>
    <lineage>
        <taxon>Bacteria</taxon>
        <taxon>Bacillati</taxon>
        <taxon>Actinomycetota</taxon>
        <taxon>Actinomycetes</taxon>
        <taxon>Micrococcales</taxon>
        <taxon>Microbacteriaceae</taxon>
        <taxon>Herbiconiux</taxon>
    </lineage>
</organism>
<dbReference type="InterPro" id="IPR004111">
    <property type="entry name" value="Repressor_TetR_C"/>
</dbReference>
<dbReference type="AlphaFoldDB" id="A0AA41XF71"/>
<dbReference type="GO" id="GO:0003700">
    <property type="term" value="F:DNA-binding transcription factor activity"/>
    <property type="evidence" value="ECO:0007669"/>
    <property type="project" value="TreeGrafter"/>
</dbReference>
<dbReference type="RefSeq" id="WP_259530051.1">
    <property type="nucleotide sequence ID" value="NZ_JANLCK010000008.1"/>
</dbReference>
<feature type="domain" description="HTH tetR-type" evidence="6">
    <location>
        <begin position="6"/>
        <end position="66"/>
    </location>
</feature>
<dbReference type="Gene3D" id="1.10.357.10">
    <property type="entry name" value="Tetracycline Repressor, domain 2"/>
    <property type="match status" value="1"/>
</dbReference>
<dbReference type="PROSITE" id="PS50977">
    <property type="entry name" value="HTH_TETR_2"/>
    <property type="match status" value="1"/>
</dbReference>
<gene>
    <name evidence="7" type="ORF">N1028_14370</name>
</gene>
<dbReference type="Proteomes" id="UP001165587">
    <property type="component" value="Unassembled WGS sequence"/>
</dbReference>
<evidence type="ECO:0000313" key="7">
    <source>
        <dbReference type="EMBL" id="MCS5727081.1"/>
    </source>
</evidence>
<evidence type="ECO:0000256" key="3">
    <source>
        <dbReference type="ARBA" id="ARBA00023125"/>
    </source>
</evidence>
<comment type="caution">
    <text evidence="7">The sequence shown here is derived from an EMBL/GenBank/DDBJ whole genome shotgun (WGS) entry which is preliminary data.</text>
</comment>
<dbReference type="Pfam" id="PF02909">
    <property type="entry name" value="TetR_C_1"/>
    <property type="match status" value="1"/>
</dbReference>
<sequence>MKDRPALTRERILEAAVAVADRGGLSAVSMRNVGREAGVEAMSLYHHVRSKGDLLDALADWIFAGVAVPGRHDPWREAMEARAGSLRGVLTAHPWALTLVEARRSPGPTLLADHEAVLACLRTSGLSVPLAAHAFAAIDSYVYGFALTEQNLPMEEGERTDEFVEEIGVPLEQYPFLAEYLAVMVVGQDFAFADEFGYGLALILDQLELQHARETGTH</sequence>
<accession>A0AA41XF71</accession>
<keyword evidence="3 5" id="KW-0238">DNA-binding</keyword>
<keyword evidence="1" id="KW-0678">Repressor</keyword>
<reference evidence="7" key="1">
    <citation type="submission" date="2022-08" db="EMBL/GenBank/DDBJ databases">
        <authorList>
            <person name="Deng Y."/>
            <person name="Han X.-F."/>
            <person name="Zhang Y.-Q."/>
        </authorList>
    </citation>
    <scope>NUCLEOTIDE SEQUENCE</scope>
    <source>
        <strain evidence="7">CPCC 203407</strain>
    </source>
</reference>
<dbReference type="PRINTS" id="PR00400">
    <property type="entry name" value="TETREPRESSOR"/>
</dbReference>
<dbReference type="GO" id="GO:0045892">
    <property type="term" value="P:negative regulation of DNA-templated transcription"/>
    <property type="evidence" value="ECO:0007669"/>
    <property type="project" value="InterPro"/>
</dbReference>
<dbReference type="InterPro" id="IPR009057">
    <property type="entry name" value="Homeodomain-like_sf"/>
</dbReference>
<dbReference type="PRINTS" id="PR00455">
    <property type="entry name" value="HTHTETR"/>
</dbReference>
<dbReference type="InterPro" id="IPR003012">
    <property type="entry name" value="Tet_transcr_reg_TetR"/>
</dbReference>
<evidence type="ECO:0000256" key="5">
    <source>
        <dbReference type="PROSITE-ProRule" id="PRU00335"/>
    </source>
</evidence>
<dbReference type="GO" id="GO:0000976">
    <property type="term" value="F:transcription cis-regulatory region binding"/>
    <property type="evidence" value="ECO:0007669"/>
    <property type="project" value="TreeGrafter"/>
</dbReference>
<protein>
    <submittedName>
        <fullName evidence="7">TetR/AcrR family transcriptional regulator</fullName>
    </submittedName>
</protein>
<dbReference type="GO" id="GO:0046677">
    <property type="term" value="P:response to antibiotic"/>
    <property type="evidence" value="ECO:0007669"/>
    <property type="project" value="InterPro"/>
</dbReference>
<dbReference type="InterPro" id="IPR001647">
    <property type="entry name" value="HTH_TetR"/>
</dbReference>
<name>A0AA41XF71_9MICO</name>
<proteinExistence type="predicted"/>
<dbReference type="SUPFAM" id="SSF48498">
    <property type="entry name" value="Tetracyclin repressor-like, C-terminal domain"/>
    <property type="match status" value="1"/>
</dbReference>
<dbReference type="SUPFAM" id="SSF46689">
    <property type="entry name" value="Homeodomain-like"/>
    <property type="match status" value="1"/>
</dbReference>
<evidence type="ECO:0000313" key="8">
    <source>
        <dbReference type="Proteomes" id="UP001165587"/>
    </source>
</evidence>
<keyword evidence="8" id="KW-1185">Reference proteome</keyword>
<dbReference type="Pfam" id="PF00440">
    <property type="entry name" value="TetR_N"/>
    <property type="match status" value="1"/>
</dbReference>
<dbReference type="EMBL" id="JANLCK010000008">
    <property type="protein sequence ID" value="MCS5727081.1"/>
    <property type="molecule type" value="Genomic_DNA"/>
</dbReference>
<feature type="DNA-binding region" description="H-T-H motif" evidence="5">
    <location>
        <begin position="29"/>
        <end position="48"/>
    </location>
</feature>
<dbReference type="InterPro" id="IPR036271">
    <property type="entry name" value="Tet_transcr_reg_TetR-rel_C_sf"/>
</dbReference>
<keyword evidence="2" id="KW-0805">Transcription regulation</keyword>
<dbReference type="PANTHER" id="PTHR30055">
    <property type="entry name" value="HTH-TYPE TRANSCRIPTIONAL REGULATOR RUTR"/>
    <property type="match status" value="1"/>
</dbReference>
<evidence type="ECO:0000256" key="4">
    <source>
        <dbReference type="ARBA" id="ARBA00023163"/>
    </source>
</evidence>
<dbReference type="InterPro" id="IPR050109">
    <property type="entry name" value="HTH-type_TetR-like_transc_reg"/>
</dbReference>
<evidence type="ECO:0000256" key="2">
    <source>
        <dbReference type="ARBA" id="ARBA00023015"/>
    </source>
</evidence>
<keyword evidence="4" id="KW-0804">Transcription</keyword>
<evidence type="ECO:0000256" key="1">
    <source>
        <dbReference type="ARBA" id="ARBA00022491"/>
    </source>
</evidence>
<evidence type="ECO:0000259" key="6">
    <source>
        <dbReference type="PROSITE" id="PS50977"/>
    </source>
</evidence>